<evidence type="ECO:0000313" key="3">
    <source>
        <dbReference type="Proteomes" id="UP000281553"/>
    </source>
</evidence>
<evidence type="ECO:0000256" key="1">
    <source>
        <dbReference type="SAM" id="MobiDB-lite"/>
    </source>
</evidence>
<evidence type="ECO:0000313" key="2">
    <source>
        <dbReference type="EMBL" id="VDN35383.1"/>
    </source>
</evidence>
<accession>A0A3P7NE69</accession>
<organism evidence="2 3">
    <name type="scientific">Dibothriocephalus latus</name>
    <name type="common">Fish tapeworm</name>
    <name type="synonym">Diphyllobothrium latum</name>
    <dbReference type="NCBI Taxonomy" id="60516"/>
    <lineage>
        <taxon>Eukaryota</taxon>
        <taxon>Metazoa</taxon>
        <taxon>Spiralia</taxon>
        <taxon>Lophotrochozoa</taxon>
        <taxon>Platyhelminthes</taxon>
        <taxon>Cestoda</taxon>
        <taxon>Eucestoda</taxon>
        <taxon>Diphyllobothriidea</taxon>
        <taxon>Diphyllobothriidae</taxon>
        <taxon>Dibothriocephalus</taxon>
    </lineage>
</organism>
<feature type="compositionally biased region" description="Acidic residues" evidence="1">
    <location>
        <begin position="130"/>
        <end position="139"/>
    </location>
</feature>
<name>A0A3P7NE69_DIBLA</name>
<feature type="compositionally biased region" description="Low complexity" evidence="1">
    <location>
        <begin position="55"/>
        <end position="69"/>
    </location>
</feature>
<dbReference type="EMBL" id="UYRU01086950">
    <property type="protein sequence ID" value="VDN35383.1"/>
    <property type="molecule type" value="Genomic_DNA"/>
</dbReference>
<protein>
    <submittedName>
        <fullName evidence="2">Uncharacterized protein</fullName>
    </submittedName>
</protein>
<feature type="non-terminal residue" evidence="2">
    <location>
        <position position="156"/>
    </location>
</feature>
<reference evidence="2 3" key="1">
    <citation type="submission" date="2018-11" db="EMBL/GenBank/DDBJ databases">
        <authorList>
            <consortium name="Pathogen Informatics"/>
        </authorList>
    </citation>
    <scope>NUCLEOTIDE SEQUENCE [LARGE SCALE GENOMIC DNA]</scope>
</reference>
<proteinExistence type="predicted"/>
<dbReference type="AlphaFoldDB" id="A0A3P7NE69"/>
<feature type="compositionally biased region" description="Basic and acidic residues" evidence="1">
    <location>
        <begin position="42"/>
        <end position="54"/>
    </location>
</feature>
<sequence>MSADIHVTVEEEEEKAKEVTALSGAEPGVSATSIRMSADSHVAMEEEKVTKEEVTASSAGVSAASVRMSADSHVTELVEEEKVKEKEEAVSSAAEPGMSDRSRLRVSLPSGDATRSDIQFEMATTALSTDGDDVEEEEVPKDVVTSAASAAEPEGS</sequence>
<feature type="compositionally biased region" description="Basic and acidic residues" evidence="1">
    <location>
        <begin position="73"/>
        <end position="89"/>
    </location>
</feature>
<feature type="region of interest" description="Disordered" evidence="1">
    <location>
        <begin position="1"/>
        <end position="156"/>
    </location>
</feature>
<keyword evidence="3" id="KW-1185">Reference proteome</keyword>
<dbReference type="Proteomes" id="UP000281553">
    <property type="component" value="Unassembled WGS sequence"/>
</dbReference>
<gene>
    <name evidence="2" type="ORF">DILT_LOCUS16761</name>
</gene>